<accession>A0A0K2TN08</accession>
<dbReference type="EMBL" id="HACA01009958">
    <property type="protein sequence ID" value="CDW27319.1"/>
    <property type="molecule type" value="Transcribed_RNA"/>
</dbReference>
<protein>
    <submittedName>
        <fullName evidence="1">Uncharacterized protein</fullName>
    </submittedName>
</protein>
<organism evidence="1">
    <name type="scientific">Lepeophtheirus salmonis</name>
    <name type="common">Salmon louse</name>
    <name type="synonym">Caligus salmonis</name>
    <dbReference type="NCBI Taxonomy" id="72036"/>
    <lineage>
        <taxon>Eukaryota</taxon>
        <taxon>Metazoa</taxon>
        <taxon>Ecdysozoa</taxon>
        <taxon>Arthropoda</taxon>
        <taxon>Crustacea</taxon>
        <taxon>Multicrustacea</taxon>
        <taxon>Hexanauplia</taxon>
        <taxon>Copepoda</taxon>
        <taxon>Siphonostomatoida</taxon>
        <taxon>Caligidae</taxon>
        <taxon>Lepeophtheirus</taxon>
    </lineage>
</organism>
<proteinExistence type="predicted"/>
<evidence type="ECO:0000313" key="1">
    <source>
        <dbReference type="EMBL" id="CDW27319.1"/>
    </source>
</evidence>
<reference evidence="1" key="1">
    <citation type="submission" date="2014-05" db="EMBL/GenBank/DDBJ databases">
        <authorList>
            <person name="Chronopoulou M."/>
        </authorList>
    </citation>
    <scope>NUCLEOTIDE SEQUENCE</scope>
    <source>
        <tissue evidence="1">Whole organism</tissue>
    </source>
</reference>
<dbReference type="AlphaFoldDB" id="A0A0K2TN08"/>
<sequence>MLECPSTLGRSETLGPNFAQLREIHFK</sequence>
<name>A0A0K2TN08_LEPSM</name>